<organism evidence="1 2">
    <name type="scientific">Eumeta variegata</name>
    <name type="common">Bagworm moth</name>
    <name type="synonym">Eumeta japonica</name>
    <dbReference type="NCBI Taxonomy" id="151549"/>
    <lineage>
        <taxon>Eukaryota</taxon>
        <taxon>Metazoa</taxon>
        <taxon>Ecdysozoa</taxon>
        <taxon>Arthropoda</taxon>
        <taxon>Hexapoda</taxon>
        <taxon>Insecta</taxon>
        <taxon>Pterygota</taxon>
        <taxon>Neoptera</taxon>
        <taxon>Endopterygota</taxon>
        <taxon>Lepidoptera</taxon>
        <taxon>Glossata</taxon>
        <taxon>Ditrysia</taxon>
        <taxon>Tineoidea</taxon>
        <taxon>Psychidae</taxon>
        <taxon>Oiketicinae</taxon>
        <taxon>Eumeta</taxon>
    </lineage>
</organism>
<protein>
    <submittedName>
        <fullName evidence="1">Uncharacterized protein</fullName>
    </submittedName>
</protein>
<gene>
    <name evidence="1" type="ORF">EVAR_20537_1</name>
</gene>
<keyword evidence="2" id="KW-1185">Reference proteome</keyword>
<comment type="caution">
    <text evidence="1">The sequence shown here is derived from an EMBL/GenBank/DDBJ whole genome shotgun (WGS) entry which is preliminary data.</text>
</comment>
<sequence length="99" mass="11168">MTFCRVEVWMAPACTQQKKQMTDAVHAGTPRLVAFGARLFATPTDGQDIIMYSDEFGSIMSLVERRRRRPAVAGTVILRPIKLNASGYKHRSLKKPLIY</sequence>
<dbReference type="AlphaFoldDB" id="A0A4C1VKZ0"/>
<name>A0A4C1VKZ0_EUMVA</name>
<accession>A0A4C1VKZ0</accession>
<proteinExistence type="predicted"/>
<dbReference type="EMBL" id="BGZK01000363">
    <property type="protein sequence ID" value="GBP39309.1"/>
    <property type="molecule type" value="Genomic_DNA"/>
</dbReference>
<evidence type="ECO:0000313" key="2">
    <source>
        <dbReference type="Proteomes" id="UP000299102"/>
    </source>
</evidence>
<dbReference type="Proteomes" id="UP000299102">
    <property type="component" value="Unassembled WGS sequence"/>
</dbReference>
<evidence type="ECO:0000313" key="1">
    <source>
        <dbReference type="EMBL" id="GBP39309.1"/>
    </source>
</evidence>
<reference evidence="1 2" key="1">
    <citation type="journal article" date="2019" name="Commun. Biol.">
        <title>The bagworm genome reveals a unique fibroin gene that provides high tensile strength.</title>
        <authorList>
            <person name="Kono N."/>
            <person name="Nakamura H."/>
            <person name="Ohtoshi R."/>
            <person name="Tomita M."/>
            <person name="Numata K."/>
            <person name="Arakawa K."/>
        </authorList>
    </citation>
    <scope>NUCLEOTIDE SEQUENCE [LARGE SCALE GENOMIC DNA]</scope>
</reference>